<dbReference type="PANTHER" id="PTHR42879">
    <property type="entry name" value="3-OXOACYL-(ACYL-CARRIER-PROTEIN) REDUCTASE"/>
    <property type="match status" value="1"/>
</dbReference>
<comment type="similarity">
    <text evidence="1">Belongs to the short-chain dehydrogenases/reductases (SDR) family.</text>
</comment>
<dbReference type="SUPFAM" id="SSF51735">
    <property type="entry name" value="NAD(P)-binding Rossmann-fold domains"/>
    <property type="match status" value="1"/>
</dbReference>
<evidence type="ECO:0000313" key="4">
    <source>
        <dbReference type="EMBL" id="RSK68012.1"/>
    </source>
</evidence>
<accession>A0A428LT15</accession>
<dbReference type="InterPro" id="IPR050259">
    <property type="entry name" value="SDR"/>
</dbReference>
<organism evidence="4 5">
    <name type="scientific">Enterobacter huaxiensis</name>
    <dbReference type="NCBI Taxonomy" id="2494702"/>
    <lineage>
        <taxon>Bacteria</taxon>
        <taxon>Pseudomonadati</taxon>
        <taxon>Pseudomonadota</taxon>
        <taxon>Gammaproteobacteria</taxon>
        <taxon>Enterobacterales</taxon>
        <taxon>Enterobacteriaceae</taxon>
        <taxon>Enterobacter</taxon>
    </lineage>
</organism>
<dbReference type="NCBIfam" id="NF009466">
    <property type="entry name" value="PRK12826.1-2"/>
    <property type="match status" value="1"/>
</dbReference>
<proteinExistence type="inferred from homology"/>
<dbReference type="GO" id="GO:0016491">
    <property type="term" value="F:oxidoreductase activity"/>
    <property type="evidence" value="ECO:0007669"/>
    <property type="project" value="UniProtKB-KW"/>
</dbReference>
<evidence type="ECO:0000256" key="1">
    <source>
        <dbReference type="ARBA" id="ARBA00006484"/>
    </source>
</evidence>
<dbReference type="RefSeq" id="WP_125914338.1">
    <property type="nucleotide sequence ID" value="NZ_CAMLPR010000001.1"/>
</dbReference>
<evidence type="ECO:0000259" key="3">
    <source>
        <dbReference type="SMART" id="SM00822"/>
    </source>
</evidence>
<comment type="caution">
    <text evidence="4">The sequence shown here is derived from an EMBL/GenBank/DDBJ whole genome shotgun (WGS) entry which is preliminary data.</text>
</comment>
<dbReference type="Proteomes" id="UP000276389">
    <property type="component" value="Unassembled WGS sequence"/>
</dbReference>
<protein>
    <submittedName>
        <fullName evidence="4">SDR family oxidoreductase</fullName>
    </submittedName>
</protein>
<keyword evidence="2" id="KW-0560">Oxidoreductase</keyword>
<dbReference type="PRINTS" id="PR00081">
    <property type="entry name" value="GDHRDH"/>
</dbReference>
<gene>
    <name evidence="4" type="ORF">EJE24_09670</name>
</gene>
<feature type="domain" description="Ketoreductase" evidence="3">
    <location>
        <begin position="10"/>
        <end position="189"/>
    </location>
</feature>
<evidence type="ECO:0000256" key="2">
    <source>
        <dbReference type="ARBA" id="ARBA00023002"/>
    </source>
</evidence>
<dbReference type="InterPro" id="IPR020904">
    <property type="entry name" value="Sc_DH/Rdtase_CS"/>
</dbReference>
<dbReference type="FunFam" id="3.40.50.720:FF:000173">
    <property type="entry name" value="3-oxoacyl-[acyl-carrier protein] reductase"/>
    <property type="match status" value="1"/>
</dbReference>
<reference evidence="4 5" key="1">
    <citation type="submission" date="2018-12" db="EMBL/GenBank/DDBJ databases">
        <title>The Genome Submission of two Enterobacter spp. strains.</title>
        <authorList>
            <person name="Wu W."/>
            <person name="Wei L."/>
            <person name="Feng Y."/>
            <person name="Zong Z."/>
        </authorList>
    </citation>
    <scope>NUCLEOTIDE SEQUENCE [LARGE SCALE GENOMIC DNA]</scope>
    <source>
        <strain evidence="4 5">WCHEHu045002</strain>
    </source>
</reference>
<dbReference type="SMART" id="SM00822">
    <property type="entry name" value="PKS_KR"/>
    <property type="match status" value="1"/>
</dbReference>
<evidence type="ECO:0000313" key="5">
    <source>
        <dbReference type="Proteomes" id="UP000276389"/>
    </source>
</evidence>
<dbReference type="EMBL" id="RWHU01000003">
    <property type="protein sequence ID" value="RSK68012.1"/>
    <property type="molecule type" value="Genomic_DNA"/>
</dbReference>
<dbReference type="Gene3D" id="3.40.50.720">
    <property type="entry name" value="NAD(P)-binding Rossmann-like Domain"/>
    <property type="match status" value="1"/>
</dbReference>
<dbReference type="Pfam" id="PF13561">
    <property type="entry name" value="adh_short_C2"/>
    <property type="match status" value="1"/>
</dbReference>
<dbReference type="PANTHER" id="PTHR42879:SF2">
    <property type="entry name" value="3-OXOACYL-[ACYL-CARRIER-PROTEIN] REDUCTASE FABG"/>
    <property type="match status" value="1"/>
</dbReference>
<dbReference type="InterPro" id="IPR036291">
    <property type="entry name" value="NAD(P)-bd_dom_sf"/>
</dbReference>
<name>A0A428LT15_9ENTR</name>
<dbReference type="GO" id="GO:0032787">
    <property type="term" value="P:monocarboxylic acid metabolic process"/>
    <property type="evidence" value="ECO:0007669"/>
    <property type="project" value="UniProtKB-ARBA"/>
</dbReference>
<dbReference type="AlphaFoldDB" id="A0A428LT15"/>
<dbReference type="InterPro" id="IPR002347">
    <property type="entry name" value="SDR_fam"/>
</dbReference>
<dbReference type="PRINTS" id="PR00080">
    <property type="entry name" value="SDRFAMILY"/>
</dbReference>
<dbReference type="PROSITE" id="PS00061">
    <property type="entry name" value="ADH_SHORT"/>
    <property type="match status" value="1"/>
</dbReference>
<sequence length="251" mass="26606">MYQYNDLKQKTVLVTGASGDIGLAICATFLDQDCDVFALYKSNAAPLAELKEHHPAGAKLSLIQCDLAEPQDVAALCAHLAEKAGKLDVLVNNAGVVKDSLFASMSFADFSQVMDVNMFSTFRLIKEALMLLRSAESPTIVNVASIAALIPSVGQVNYSASKGALLGFTRTLAAELAGYGVRVNAVAPGMIESKMVKKVSRTVVRGVVSTIPLRRLGKCEEVANTIVYLSSSASSYIVGQTIVIDGGLVMR</sequence>
<dbReference type="InterPro" id="IPR057326">
    <property type="entry name" value="KR_dom"/>
</dbReference>